<comment type="caution">
    <text evidence="3">The sequence shown here is derived from an EMBL/GenBank/DDBJ whole genome shotgun (WGS) entry which is preliminary data.</text>
</comment>
<sequence>MIVTYWPYLLTVVVLAAVLAIVARSIHHSKQVPPPQRAEDLREWLDRVKGSPSNAVPAPAPPLASSSA</sequence>
<proteinExistence type="predicted"/>
<protein>
    <submittedName>
        <fullName evidence="3">Uncharacterized protein</fullName>
    </submittedName>
</protein>
<feature type="compositionally biased region" description="Low complexity" evidence="1">
    <location>
        <begin position="51"/>
        <end position="68"/>
    </location>
</feature>
<keyword evidence="4" id="KW-1185">Reference proteome</keyword>
<reference evidence="3 4" key="1">
    <citation type="submission" date="2023-12" db="EMBL/GenBank/DDBJ databases">
        <title>Description of new species of Mycobacterium terrae complex isolated from sewage at the Sao Paulo Zoological Park Foundation in Brazil.</title>
        <authorList>
            <person name="Romagnoli C.L."/>
            <person name="Conceicao E.C."/>
            <person name="Machado E."/>
            <person name="Barreto L.B.P.F."/>
            <person name="Sharma A."/>
            <person name="Silva N.M."/>
            <person name="Marques L.E."/>
            <person name="Juliana M.A."/>
            <person name="Lourenco M.C.S."/>
            <person name="Digiampietri L.A."/>
            <person name="Suffys P.N."/>
            <person name="Viana-Niero C."/>
        </authorList>
    </citation>
    <scope>NUCLEOTIDE SEQUENCE [LARGE SCALE GENOMIC DNA]</scope>
    <source>
        <strain evidence="3 4">MYC340</strain>
    </source>
</reference>
<gene>
    <name evidence="3" type="ORF">KV113_23780</name>
</gene>
<organism evidence="3 4">
    <name type="scientific">[Mycobacterium] nativiensis</name>
    <dbReference type="NCBI Taxonomy" id="2855503"/>
    <lineage>
        <taxon>Bacteria</taxon>
        <taxon>Bacillati</taxon>
        <taxon>Actinomycetota</taxon>
        <taxon>Actinomycetes</taxon>
        <taxon>Mycobacteriales</taxon>
        <taxon>Mycobacteriaceae</taxon>
        <taxon>Mycolicibacter</taxon>
    </lineage>
</organism>
<keyword evidence="2" id="KW-0812">Transmembrane</keyword>
<feature type="transmembrane region" description="Helical" evidence="2">
    <location>
        <begin position="6"/>
        <end position="23"/>
    </location>
</feature>
<keyword evidence="2" id="KW-1133">Transmembrane helix</keyword>
<accession>A0ABU5Y4F5</accession>
<name>A0ABU5Y4F5_9MYCO</name>
<dbReference type="EMBL" id="JAYJJU010000035">
    <property type="protein sequence ID" value="MEB3034566.1"/>
    <property type="molecule type" value="Genomic_DNA"/>
</dbReference>
<evidence type="ECO:0000256" key="2">
    <source>
        <dbReference type="SAM" id="Phobius"/>
    </source>
</evidence>
<keyword evidence="2" id="KW-0472">Membrane</keyword>
<evidence type="ECO:0000313" key="4">
    <source>
        <dbReference type="Proteomes" id="UP001298593"/>
    </source>
</evidence>
<evidence type="ECO:0000256" key="1">
    <source>
        <dbReference type="SAM" id="MobiDB-lite"/>
    </source>
</evidence>
<feature type="region of interest" description="Disordered" evidence="1">
    <location>
        <begin position="49"/>
        <end position="68"/>
    </location>
</feature>
<dbReference type="RefSeq" id="WP_224976504.1">
    <property type="nucleotide sequence ID" value="NZ_JAYJJU010000035.1"/>
</dbReference>
<dbReference type="Proteomes" id="UP001298593">
    <property type="component" value="Unassembled WGS sequence"/>
</dbReference>
<evidence type="ECO:0000313" key="3">
    <source>
        <dbReference type="EMBL" id="MEB3034566.1"/>
    </source>
</evidence>